<feature type="compositionally biased region" description="Basic residues" evidence="1">
    <location>
        <begin position="50"/>
        <end position="59"/>
    </location>
</feature>
<evidence type="ECO:0000313" key="3">
    <source>
        <dbReference type="Proteomes" id="UP000077002"/>
    </source>
</evidence>
<feature type="region of interest" description="Disordered" evidence="1">
    <location>
        <begin position="208"/>
        <end position="238"/>
    </location>
</feature>
<feature type="compositionally biased region" description="Polar residues" evidence="1">
    <location>
        <begin position="73"/>
        <end position="91"/>
    </location>
</feature>
<comment type="caution">
    <text evidence="2">The sequence shown here is derived from an EMBL/GenBank/DDBJ whole genome shotgun (WGS) entry which is preliminary data.</text>
</comment>
<feature type="compositionally biased region" description="Polar residues" evidence="1">
    <location>
        <begin position="144"/>
        <end position="166"/>
    </location>
</feature>
<proteinExistence type="predicted"/>
<name>A0A177EXZ5_9EURO</name>
<feature type="region of interest" description="Disordered" evidence="1">
    <location>
        <begin position="27"/>
        <end position="166"/>
    </location>
</feature>
<organism evidence="2 3">
    <name type="scientific">Fonsecaea monophora</name>
    <dbReference type="NCBI Taxonomy" id="254056"/>
    <lineage>
        <taxon>Eukaryota</taxon>
        <taxon>Fungi</taxon>
        <taxon>Dikarya</taxon>
        <taxon>Ascomycota</taxon>
        <taxon>Pezizomycotina</taxon>
        <taxon>Eurotiomycetes</taxon>
        <taxon>Chaetothyriomycetidae</taxon>
        <taxon>Chaetothyriales</taxon>
        <taxon>Herpotrichiellaceae</taxon>
        <taxon>Fonsecaea</taxon>
    </lineage>
</organism>
<dbReference type="RefSeq" id="XP_022508865.1">
    <property type="nucleotide sequence ID" value="XM_022658815.1"/>
</dbReference>
<feature type="compositionally biased region" description="Polar residues" evidence="1">
    <location>
        <begin position="111"/>
        <end position="136"/>
    </location>
</feature>
<dbReference type="OrthoDB" id="10350565at2759"/>
<protein>
    <submittedName>
        <fullName evidence="2">Uncharacterized protein</fullName>
    </submittedName>
</protein>
<accession>A0A177EXZ5</accession>
<dbReference type="Proteomes" id="UP000077002">
    <property type="component" value="Unassembled WGS sequence"/>
</dbReference>
<dbReference type="AlphaFoldDB" id="A0A177EXZ5"/>
<dbReference type="EMBL" id="LVKK01000081">
    <property type="protein sequence ID" value="OAG36913.1"/>
    <property type="molecule type" value="Genomic_DNA"/>
</dbReference>
<gene>
    <name evidence="2" type="ORF">AYO21_08874</name>
</gene>
<evidence type="ECO:0000256" key="1">
    <source>
        <dbReference type="SAM" id="MobiDB-lite"/>
    </source>
</evidence>
<dbReference type="GeneID" id="34604015"/>
<evidence type="ECO:0000313" key="2">
    <source>
        <dbReference type="EMBL" id="OAG36913.1"/>
    </source>
</evidence>
<sequence>MAAILAHTKSTSALPVADSLLLPKITIRQDSSPRSPSQTAPAPAPNNARFVRHGGTHGKRQQDLPSEEVEGDPTSNSIILMPTQGTRSQPTYKRGNRHPPMTRFYPLDRGNGTSFPNSQTSPLNNGSSGTQPSTGANGPAVALSNGTSTSPNNVTDTYTSASNRRTDTTIATVARIQTLPPTTALSAKAPPPMPEPQPNLVTQSQFSGTTATLTTSQRTGNPNCPSRSGIPPVPDPDTTSSPIFPVIVTVFPVSTGPSTII</sequence>
<feature type="compositionally biased region" description="Polar residues" evidence="1">
    <location>
        <begin position="208"/>
        <end position="226"/>
    </location>
</feature>
<keyword evidence="3" id="KW-1185">Reference proteome</keyword>
<reference evidence="2 3" key="1">
    <citation type="submission" date="2016-03" db="EMBL/GenBank/DDBJ databases">
        <title>Draft genome sequence of the Fonsecaea monophora CBS 269.37.</title>
        <authorList>
            <person name="Bombassaro A."/>
            <person name="Vinicius W.A."/>
            <person name="De Hoog S."/>
            <person name="Sun J."/>
            <person name="Souza E.M."/>
            <person name="Raittz R.T."/>
            <person name="Costa F."/>
            <person name="Leao A.C."/>
            <person name="Tadra-Sfeir M.Z."/>
            <person name="Baura V."/>
            <person name="Balsanelli E."/>
            <person name="Pedrosa F.O."/>
            <person name="Moreno L.F."/>
            <person name="Steffens M.B."/>
            <person name="Xi L."/>
            <person name="Bocca A.L."/>
            <person name="Felipe M.S."/>
            <person name="Teixeira M."/>
            <person name="Telles Filho F.Q."/>
            <person name="Azevedo C.M."/>
            <person name="Gomes R."/>
            <person name="Vicente V.A."/>
        </authorList>
    </citation>
    <scope>NUCLEOTIDE SEQUENCE [LARGE SCALE GENOMIC DNA]</scope>
    <source>
        <strain evidence="2 3">CBS 269.37</strain>
    </source>
</reference>
<feature type="compositionally biased region" description="Polar residues" evidence="1">
    <location>
        <begin position="28"/>
        <end position="40"/>
    </location>
</feature>